<protein>
    <submittedName>
        <fullName evidence="1">Uncharacterized protein</fullName>
    </submittedName>
</protein>
<accession>A0A1G6ZRD3</accession>
<dbReference type="AlphaFoldDB" id="A0A1G6ZRD3"/>
<organism evidence="1 2">
    <name type="scientific">Rhodococcus tukisamuensis</name>
    <dbReference type="NCBI Taxonomy" id="168276"/>
    <lineage>
        <taxon>Bacteria</taxon>
        <taxon>Bacillati</taxon>
        <taxon>Actinomycetota</taxon>
        <taxon>Actinomycetes</taxon>
        <taxon>Mycobacteriales</taxon>
        <taxon>Nocardiaceae</taxon>
        <taxon>Rhodococcus</taxon>
    </lineage>
</organism>
<proteinExistence type="predicted"/>
<gene>
    <name evidence="1" type="ORF">SAMN05444580_109104</name>
</gene>
<name>A0A1G6ZRD3_9NOCA</name>
<evidence type="ECO:0000313" key="1">
    <source>
        <dbReference type="EMBL" id="SDE05081.1"/>
    </source>
</evidence>
<reference evidence="1 2" key="1">
    <citation type="submission" date="2016-10" db="EMBL/GenBank/DDBJ databases">
        <authorList>
            <person name="de Groot N.N."/>
        </authorList>
    </citation>
    <scope>NUCLEOTIDE SEQUENCE [LARGE SCALE GENOMIC DNA]</scope>
    <source>
        <strain evidence="1 2">JCM 11308</strain>
    </source>
</reference>
<keyword evidence="2" id="KW-1185">Reference proteome</keyword>
<dbReference type="EMBL" id="FNAB01000009">
    <property type="protein sequence ID" value="SDE05081.1"/>
    <property type="molecule type" value="Genomic_DNA"/>
</dbReference>
<evidence type="ECO:0000313" key="2">
    <source>
        <dbReference type="Proteomes" id="UP000199417"/>
    </source>
</evidence>
<sequence length="31" mass="3236">MDLTDLITLLYPGFTSTPTSSSTGNIGSTFP</sequence>
<dbReference type="Proteomes" id="UP000199417">
    <property type="component" value="Unassembled WGS sequence"/>
</dbReference>